<evidence type="ECO:0000256" key="1">
    <source>
        <dbReference type="ARBA" id="ARBA00010333"/>
    </source>
</evidence>
<organism evidence="5 6">
    <name type="scientific">Glossina austeni</name>
    <name type="common">Savannah tsetse fly</name>
    <dbReference type="NCBI Taxonomy" id="7395"/>
    <lineage>
        <taxon>Eukaryota</taxon>
        <taxon>Metazoa</taxon>
        <taxon>Ecdysozoa</taxon>
        <taxon>Arthropoda</taxon>
        <taxon>Hexapoda</taxon>
        <taxon>Insecta</taxon>
        <taxon>Pterygota</taxon>
        <taxon>Neoptera</taxon>
        <taxon>Endopterygota</taxon>
        <taxon>Diptera</taxon>
        <taxon>Brachycera</taxon>
        <taxon>Muscomorpha</taxon>
        <taxon>Hippoboscoidea</taxon>
        <taxon>Glossinidae</taxon>
        <taxon>Glossina</taxon>
    </lineage>
</organism>
<dbReference type="STRING" id="7395.A0A1A9UK81"/>
<evidence type="ECO:0000256" key="3">
    <source>
        <dbReference type="ARBA" id="ARBA00022729"/>
    </source>
</evidence>
<reference evidence="5" key="1">
    <citation type="submission" date="2020-05" db="UniProtKB">
        <authorList>
            <consortium name="EnsemblMetazoa"/>
        </authorList>
    </citation>
    <scope>IDENTIFICATION</scope>
    <source>
        <strain evidence="5">TTRI</strain>
    </source>
</reference>
<accession>A0A1A9UK81</accession>
<keyword evidence="6" id="KW-1185">Reference proteome</keyword>
<evidence type="ECO:0000256" key="2">
    <source>
        <dbReference type="ARBA" id="ARBA00022448"/>
    </source>
</evidence>
<dbReference type="GO" id="GO:0006865">
    <property type="term" value="P:amino acid transport"/>
    <property type="evidence" value="ECO:0007669"/>
    <property type="project" value="TreeGrafter"/>
</dbReference>
<proteinExistence type="inferred from homology"/>
<dbReference type="PANTHER" id="PTHR30085:SF6">
    <property type="entry name" value="ABC TRANSPORTER GLUTAMINE-BINDING PROTEIN GLNH"/>
    <property type="match status" value="1"/>
</dbReference>
<keyword evidence="3" id="KW-0732">Signal</keyword>
<keyword evidence="2" id="KW-0813">Transport</keyword>
<comment type="similarity">
    <text evidence="1">Belongs to the bacterial solute-binding protein 3 family.</text>
</comment>
<sequence length="255" mass="28657">MFNKFFLNFSRQIILLIAFLIPIKIVFADKLDDIKKSGILKIAIFDSNPPFGKIDFKSHQIIGYDADIAQELANRLKVKLQLISTNPSNRIPLLQSGKVDLIIADITITPERAKVIDFSIPYFSTKQKILTHVNSSNNLQDYSTERIGVVKGTTGHQTLSHLFPKAKIIAYNDVPMAFSALRNKNVKAITQDSTILEGLIFGAPDKHEYKILSDSISEETIGIGVKKNEQRLLNEINKNLMQLENSGIKNSIYNK</sequence>
<evidence type="ECO:0000313" key="6">
    <source>
        <dbReference type="Proteomes" id="UP000078200"/>
    </source>
</evidence>
<dbReference type="GO" id="GO:0005576">
    <property type="term" value="C:extracellular region"/>
    <property type="evidence" value="ECO:0007669"/>
    <property type="project" value="TreeGrafter"/>
</dbReference>
<dbReference type="Gene3D" id="3.40.190.10">
    <property type="entry name" value="Periplasmic binding protein-like II"/>
    <property type="match status" value="2"/>
</dbReference>
<dbReference type="AlphaFoldDB" id="A0A1A9UK81"/>
<dbReference type="InterPro" id="IPR051455">
    <property type="entry name" value="Bact_solute-bind_prot3"/>
</dbReference>
<dbReference type="SMART" id="SM00062">
    <property type="entry name" value="PBPb"/>
    <property type="match status" value="1"/>
</dbReference>
<dbReference type="SUPFAM" id="SSF53850">
    <property type="entry name" value="Periplasmic binding protein-like II"/>
    <property type="match status" value="1"/>
</dbReference>
<dbReference type="InterPro" id="IPR001638">
    <property type="entry name" value="Solute-binding_3/MltF_N"/>
</dbReference>
<name>A0A1A9UK81_GLOAU</name>
<dbReference type="Pfam" id="PF00497">
    <property type="entry name" value="SBP_bac_3"/>
    <property type="match status" value="1"/>
</dbReference>
<dbReference type="Proteomes" id="UP000078200">
    <property type="component" value="Unassembled WGS sequence"/>
</dbReference>
<protein>
    <submittedName>
        <fullName evidence="5">PBPb domain-containing protein</fullName>
    </submittedName>
</protein>
<feature type="domain" description="Solute-binding protein family 3/N-terminal" evidence="4">
    <location>
        <begin position="39"/>
        <end position="255"/>
    </location>
</feature>
<evidence type="ECO:0000313" key="5">
    <source>
        <dbReference type="EnsemblMetazoa" id="GAUT007456-PA"/>
    </source>
</evidence>
<dbReference type="EnsemblMetazoa" id="GAUT007456-RA">
    <property type="protein sequence ID" value="GAUT007456-PA"/>
    <property type="gene ID" value="GAUT007456"/>
</dbReference>
<dbReference type="PANTHER" id="PTHR30085">
    <property type="entry name" value="AMINO ACID ABC TRANSPORTER PERMEASE"/>
    <property type="match status" value="1"/>
</dbReference>
<evidence type="ECO:0000259" key="4">
    <source>
        <dbReference type="SMART" id="SM00062"/>
    </source>
</evidence>
<dbReference type="VEuPathDB" id="VectorBase:GAUT007456"/>